<dbReference type="EMBL" id="JAHLQF010000006">
    <property type="protein sequence ID" value="MBU5486419.1"/>
    <property type="molecule type" value="Genomic_DNA"/>
</dbReference>
<evidence type="ECO:0000313" key="1">
    <source>
        <dbReference type="EMBL" id="MBU5486419.1"/>
    </source>
</evidence>
<sequence>MLEKIKLTIRRLKCKHDMEINRWHWVHYPESEPSSVEAEYKCNRCGKLNYIHLYDKEAEEWSSAMGEYKKV</sequence>
<comment type="caution">
    <text evidence="1">The sequence shown here is derived from an EMBL/GenBank/DDBJ whole genome shotgun (WGS) entry which is preliminary data.</text>
</comment>
<protein>
    <submittedName>
        <fullName evidence="1">Uncharacterized protein</fullName>
    </submittedName>
</protein>
<gene>
    <name evidence="1" type="ORF">KQI86_19140</name>
</gene>
<keyword evidence="2" id="KW-1185">Reference proteome</keyword>
<proteinExistence type="predicted"/>
<accession>A0ABS6EMG1</accession>
<dbReference type="RefSeq" id="WP_216441023.1">
    <property type="nucleotide sequence ID" value="NZ_JAHLQF010000006.1"/>
</dbReference>
<dbReference type="Proteomes" id="UP000726170">
    <property type="component" value="Unassembled WGS sequence"/>
</dbReference>
<organism evidence="1 2">
    <name type="scientific">Clostridium mobile</name>
    <dbReference type="NCBI Taxonomy" id="2841512"/>
    <lineage>
        <taxon>Bacteria</taxon>
        <taxon>Bacillati</taxon>
        <taxon>Bacillota</taxon>
        <taxon>Clostridia</taxon>
        <taxon>Eubacteriales</taxon>
        <taxon>Clostridiaceae</taxon>
        <taxon>Clostridium</taxon>
    </lineage>
</organism>
<evidence type="ECO:0000313" key="2">
    <source>
        <dbReference type="Proteomes" id="UP000726170"/>
    </source>
</evidence>
<reference evidence="1 2" key="1">
    <citation type="submission" date="2021-06" db="EMBL/GenBank/DDBJ databases">
        <authorList>
            <person name="Sun Q."/>
            <person name="Li D."/>
        </authorList>
    </citation>
    <scope>NUCLEOTIDE SEQUENCE [LARGE SCALE GENOMIC DNA]</scope>
    <source>
        <strain evidence="1 2">MSJ-11</strain>
    </source>
</reference>
<name>A0ABS6EMG1_9CLOT</name>